<protein>
    <recommendedName>
        <fullName evidence="5">Protein kinase domain-containing protein</fullName>
    </recommendedName>
</protein>
<evidence type="ECO:0000256" key="2">
    <source>
        <dbReference type="ARBA" id="ARBA00051243"/>
    </source>
</evidence>
<dbReference type="GO" id="GO:0004714">
    <property type="term" value="F:transmembrane receptor protein tyrosine kinase activity"/>
    <property type="evidence" value="ECO:0007669"/>
    <property type="project" value="UniProtKB-EC"/>
</dbReference>
<sequence>MLVILLLQFHFSAAASTAAGVTRKRSDGTGHLVTKIGNEFKLSGIVTNGDLFVVATDKSLSLFKFDGRLPISEPFVPFRVIPLPLELPLTDLKIDLANSILVICTNVLCRLCPIYANSSDNGTCRIRHLPGTVRSLRTVVGNQKRLFVRSIYGSKNASVHAFDFSVVGDVLGAIDDRGISQHSVVASFRYGQYAFFVGSAFRADLPLFVSETLQVERMDVRLSRVCLNDRSRSGSFALESRMELVLSCRGLGVDDDDDAFFPLVSHQKAVVAAKTSDGGGLLVVLERVGKEDTRNQFVCHYDLAQLNAEFDSTWDACQKTETDSTKGIQQCISQQMEPAHCHVFSWELNSRTPLCYRFNLGISRNVFSNCELNSTNIKVNRAGWLENFRPTNGTVLARLSVAPNLPNISAIESAGKNAFWVGRENGTIERWTSINETHGTGGSESFSLLWSLSTNSTHFGPFDLAMLSDKNHLLYRDGNEVRLLPVDCAGLYPKCEDIFWNDPLHCKWCVFQNLTGHTVSSPSDANSVDVICPRGYLLEGCPPAVSEVVPSVDGSLNIYGKHLNSLENFHVSLCDSECANLVVKSDLIRCKIPSSQFHCDDLFLSGSMGNVSNMRFLFKMPSASDHPSPVVPSSNFTYAIRIVLGITLLLLLFSVLVLFYCVFYPKYSERLLKRLGNSNLSTNEPRFILGPQFTKETFSPVRFDHMDGPTNVVLLSDGSELDLSNWDNIGGGHFAKVCKAKWHRNSADCEGNYVAVKIIRDITENSYSAIQKEVEAMSRCEHPNIVHYIGFFGSDQLGPLGKELGLINIVMEFMGGKDLHGYLINEKISPTIGNAFSFISQIVEGMAYMSSRRIVHRDLAARNCLLDERFEVVKITDFGLSRLMEKSAQQEGNEYEYLGKNCELLPFRWTALECFGDNPSFSEKTDVWSFGVLMWEIFARNVLPFPYMTSKEVRLCLERGGRLSKLDRWSCPDGLYQLMLRCWNKWRKLSTICWKLTQIIWKHNTKCWDRDITNMKRRRIRCEYPFHVLTTILARSGHLEQPQPVQAAQKQFALKIGPYLKRSVFFVSCGFFEATAHHFEYITNHRH</sequence>
<dbReference type="GO" id="GO:0016020">
    <property type="term" value="C:membrane"/>
    <property type="evidence" value="ECO:0007669"/>
    <property type="project" value="UniProtKB-SubCell"/>
</dbReference>
<evidence type="ECO:0000313" key="6">
    <source>
        <dbReference type="EMBL" id="KAL3103164.1"/>
    </source>
</evidence>
<dbReference type="InterPro" id="IPR001245">
    <property type="entry name" value="Ser-Thr/Tyr_kinase_cat_dom"/>
</dbReference>
<dbReference type="Proteomes" id="UP001620645">
    <property type="component" value="Unassembled WGS sequence"/>
</dbReference>
<dbReference type="Gene3D" id="2.130.10.10">
    <property type="entry name" value="YVTN repeat-like/Quinoprotein amine dehydrogenase"/>
    <property type="match status" value="1"/>
</dbReference>
<dbReference type="SUPFAM" id="SSF56112">
    <property type="entry name" value="Protein kinase-like (PK-like)"/>
    <property type="match status" value="1"/>
</dbReference>
<evidence type="ECO:0000256" key="4">
    <source>
        <dbReference type="SAM" id="Phobius"/>
    </source>
</evidence>
<dbReference type="PROSITE" id="PS00109">
    <property type="entry name" value="PROTEIN_KINASE_TYR"/>
    <property type="match status" value="1"/>
</dbReference>
<keyword evidence="3" id="KW-0067">ATP-binding</keyword>
<dbReference type="InterPro" id="IPR050122">
    <property type="entry name" value="RTK"/>
</dbReference>
<dbReference type="CDD" id="cd00192">
    <property type="entry name" value="PTKc"/>
    <property type="match status" value="1"/>
</dbReference>
<gene>
    <name evidence="6" type="ORF">niasHS_002350</name>
</gene>
<dbReference type="PROSITE" id="PS50011">
    <property type="entry name" value="PROTEIN_KINASE_DOM"/>
    <property type="match status" value="1"/>
</dbReference>
<evidence type="ECO:0000313" key="7">
    <source>
        <dbReference type="Proteomes" id="UP001620645"/>
    </source>
</evidence>
<dbReference type="AlphaFoldDB" id="A0ABD2KL52"/>
<dbReference type="PANTHER" id="PTHR24416">
    <property type="entry name" value="TYROSINE-PROTEIN KINASE RECEPTOR"/>
    <property type="match status" value="1"/>
</dbReference>
<comment type="subcellular location">
    <subcellularLocation>
        <location evidence="1">Membrane</location>
        <topology evidence="1">Single-pass membrane protein</topology>
    </subcellularLocation>
</comment>
<dbReference type="InterPro" id="IPR017441">
    <property type="entry name" value="Protein_kinase_ATP_BS"/>
</dbReference>
<keyword evidence="4" id="KW-0472">Membrane</keyword>
<dbReference type="PANTHER" id="PTHR24416:SF617">
    <property type="entry name" value="RET ONCOGENE, ISOFORM A"/>
    <property type="match status" value="1"/>
</dbReference>
<dbReference type="Pfam" id="PF01833">
    <property type="entry name" value="TIG"/>
    <property type="match status" value="1"/>
</dbReference>
<keyword evidence="3" id="KW-0547">Nucleotide-binding</keyword>
<dbReference type="CDD" id="cd00603">
    <property type="entry name" value="IPT_PCSR"/>
    <property type="match status" value="1"/>
</dbReference>
<organism evidence="6 7">
    <name type="scientific">Heterodera schachtii</name>
    <name type="common">Sugarbeet cyst nematode worm</name>
    <name type="synonym">Tylenchus schachtii</name>
    <dbReference type="NCBI Taxonomy" id="97005"/>
    <lineage>
        <taxon>Eukaryota</taxon>
        <taxon>Metazoa</taxon>
        <taxon>Ecdysozoa</taxon>
        <taxon>Nematoda</taxon>
        <taxon>Chromadorea</taxon>
        <taxon>Rhabditida</taxon>
        <taxon>Tylenchina</taxon>
        <taxon>Tylenchomorpha</taxon>
        <taxon>Tylenchoidea</taxon>
        <taxon>Heteroderidae</taxon>
        <taxon>Heteroderinae</taxon>
        <taxon>Heterodera</taxon>
    </lineage>
</organism>
<dbReference type="Pfam" id="PF07714">
    <property type="entry name" value="PK_Tyr_Ser-Thr"/>
    <property type="match status" value="1"/>
</dbReference>
<dbReference type="InterPro" id="IPR011009">
    <property type="entry name" value="Kinase-like_dom_sf"/>
</dbReference>
<keyword evidence="4" id="KW-0812">Transmembrane</keyword>
<dbReference type="PROSITE" id="PS00107">
    <property type="entry name" value="PROTEIN_KINASE_ATP"/>
    <property type="match status" value="1"/>
</dbReference>
<accession>A0ABD2KL52</accession>
<evidence type="ECO:0000256" key="1">
    <source>
        <dbReference type="ARBA" id="ARBA00004167"/>
    </source>
</evidence>
<feature type="transmembrane region" description="Helical" evidence="4">
    <location>
        <begin position="638"/>
        <end position="664"/>
    </location>
</feature>
<dbReference type="InterPro" id="IPR036352">
    <property type="entry name" value="Semap_dom_sf"/>
</dbReference>
<evidence type="ECO:0000259" key="5">
    <source>
        <dbReference type="PROSITE" id="PS50011"/>
    </source>
</evidence>
<reference evidence="6 7" key="1">
    <citation type="submission" date="2024-10" db="EMBL/GenBank/DDBJ databases">
        <authorList>
            <person name="Kim D."/>
        </authorList>
    </citation>
    <scope>NUCLEOTIDE SEQUENCE [LARGE SCALE GENOMIC DNA]</scope>
    <source>
        <strain evidence="6">Taebaek</strain>
    </source>
</reference>
<dbReference type="InterPro" id="IPR015943">
    <property type="entry name" value="WD40/YVTN_repeat-like_dom_sf"/>
</dbReference>
<dbReference type="InterPro" id="IPR002909">
    <property type="entry name" value="IPT_dom"/>
</dbReference>
<feature type="domain" description="Protein kinase" evidence="5">
    <location>
        <begin position="723"/>
        <end position="1027"/>
    </location>
</feature>
<evidence type="ECO:0000256" key="3">
    <source>
        <dbReference type="PROSITE-ProRule" id="PRU10141"/>
    </source>
</evidence>
<keyword evidence="7" id="KW-1185">Reference proteome</keyword>
<dbReference type="PRINTS" id="PR00109">
    <property type="entry name" value="TYRKINASE"/>
</dbReference>
<dbReference type="SUPFAM" id="SSF101912">
    <property type="entry name" value="Sema domain"/>
    <property type="match status" value="1"/>
</dbReference>
<dbReference type="GO" id="GO:0005524">
    <property type="term" value="F:ATP binding"/>
    <property type="evidence" value="ECO:0007669"/>
    <property type="project" value="UniProtKB-UniRule"/>
</dbReference>
<keyword evidence="4" id="KW-1133">Transmembrane helix</keyword>
<name>A0ABD2KL52_HETSC</name>
<proteinExistence type="predicted"/>
<comment type="catalytic activity">
    <reaction evidence="2">
        <text>L-tyrosyl-[protein] + ATP = O-phospho-L-tyrosyl-[protein] + ADP + H(+)</text>
        <dbReference type="Rhea" id="RHEA:10596"/>
        <dbReference type="Rhea" id="RHEA-COMP:10136"/>
        <dbReference type="Rhea" id="RHEA-COMP:20101"/>
        <dbReference type="ChEBI" id="CHEBI:15378"/>
        <dbReference type="ChEBI" id="CHEBI:30616"/>
        <dbReference type="ChEBI" id="CHEBI:46858"/>
        <dbReference type="ChEBI" id="CHEBI:61978"/>
        <dbReference type="ChEBI" id="CHEBI:456216"/>
        <dbReference type="EC" id="2.7.10.1"/>
    </reaction>
</comment>
<dbReference type="SMART" id="SM00219">
    <property type="entry name" value="TyrKc"/>
    <property type="match status" value="1"/>
</dbReference>
<dbReference type="InterPro" id="IPR020635">
    <property type="entry name" value="Tyr_kinase_cat_dom"/>
</dbReference>
<dbReference type="InterPro" id="IPR000719">
    <property type="entry name" value="Prot_kinase_dom"/>
</dbReference>
<comment type="caution">
    <text evidence="6">The sequence shown here is derived from an EMBL/GenBank/DDBJ whole genome shotgun (WGS) entry which is preliminary data.</text>
</comment>
<feature type="binding site" evidence="3">
    <location>
        <position position="757"/>
    </location>
    <ligand>
        <name>ATP</name>
        <dbReference type="ChEBI" id="CHEBI:30616"/>
    </ligand>
</feature>
<dbReference type="EMBL" id="JBICCN010000015">
    <property type="protein sequence ID" value="KAL3103164.1"/>
    <property type="molecule type" value="Genomic_DNA"/>
</dbReference>
<dbReference type="InterPro" id="IPR008266">
    <property type="entry name" value="Tyr_kinase_AS"/>
</dbReference>
<dbReference type="Gene3D" id="1.10.510.10">
    <property type="entry name" value="Transferase(Phosphotransferase) domain 1"/>
    <property type="match status" value="1"/>
</dbReference>